<dbReference type="PANTHER" id="PTHR11008:SF32">
    <property type="entry name" value="CIRCADIAN CLOCK-CONTROLLED PROTEIN DAYWAKE-RELATED"/>
    <property type="match status" value="1"/>
</dbReference>
<dbReference type="AlphaFoldDB" id="A0A8J6LGW5"/>
<accession>A0A8J6LGW5</accession>
<keyword evidence="1 4" id="KW-0732">Signal</keyword>
<evidence type="ECO:0000313" key="6">
    <source>
        <dbReference type="Proteomes" id="UP000719412"/>
    </source>
</evidence>
<comment type="caution">
    <text evidence="5">The sequence shown here is derived from an EMBL/GenBank/DDBJ whole genome shotgun (WGS) entry which is preliminary data.</text>
</comment>
<feature type="signal peptide" evidence="4">
    <location>
        <begin position="1"/>
        <end position="16"/>
    </location>
</feature>
<dbReference type="InterPro" id="IPR010562">
    <property type="entry name" value="Haemolymph_juvenile_hormone-bd"/>
</dbReference>
<keyword evidence="6" id="KW-1185">Reference proteome</keyword>
<reference evidence="5" key="2">
    <citation type="submission" date="2021-08" db="EMBL/GenBank/DDBJ databases">
        <authorList>
            <person name="Eriksson T."/>
        </authorList>
    </citation>
    <scope>NUCLEOTIDE SEQUENCE</scope>
    <source>
        <strain evidence="5">Stoneville</strain>
        <tissue evidence="5">Whole head</tissue>
    </source>
</reference>
<organism evidence="5 6">
    <name type="scientific">Tenebrio molitor</name>
    <name type="common">Yellow mealworm beetle</name>
    <dbReference type="NCBI Taxonomy" id="7067"/>
    <lineage>
        <taxon>Eukaryota</taxon>
        <taxon>Metazoa</taxon>
        <taxon>Ecdysozoa</taxon>
        <taxon>Arthropoda</taxon>
        <taxon>Hexapoda</taxon>
        <taxon>Insecta</taxon>
        <taxon>Pterygota</taxon>
        <taxon>Neoptera</taxon>
        <taxon>Endopterygota</taxon>
        <taxon>Coleoptera</taxon>
        <taxon>Polyphaga</taxon>
        <taxon>Cucujiformia</taxon>
        <taxon>Tenebrionidae</taxon>
        <taxon>Tenebrio</taxon>
    </lineage>
</organism>
<feature type="chain" id="PRO_5035203711" evidence="4">
    <location>
        <begin position="17"/>
        <end position="263"/>
    </location>
</feature>
<protein>
    <submittedName>
        <fullName evidence="5">Uncharacterized protein</fullName>
    </submittedName>
</protein>
<dbReference type="InterPro" id="IPR038606">
    <property type="entry name" value="To_sf"/>
</dbReference>
<evidence type="ECO:0000256" key="2">
    <source>
        <dbReference type="ARBA" id="ARBA00023108"/>
    </source>
</evidence>
<keyword evidence="2" id="KW-0090">Biological rhythms</keyword>
<dbReference type="Gene3D" id="3.15.10.30">
    <property type="entry name" value="Haemolymph juvenile hormone binding protein"/>
    <property type="match status" value="1"/>
</dbReference>
<sequence>MKPPALLLLLVLHCESVLLPPSFKKCSRNQPDLAKCMRETAAFNMHQLVHPFRDLQVPGLKPLKIPALTIGSGKRAVAVEQRYTDCNIYGFDHPEFDTFEFDFQEKTLNVDVRFPEVTKNCKYQLNGKVMLLPVVGEGESTLVLKDARISGYLDYEEDKRNGKTYLKFIDHHLALDVGHVYFHFDNLFDGQKELGDNINKILNDNWRDVFDDVKEGGFYGCPKGESKENDLECSKCWCGIVVESTRADWSDSSSGISDPSADC</sequence>
<dbReference type="SMART" id="SM00700">
    <property type="entry name" value="JHBP"/>
    <property type="match status" value="1"/>
</dbReference>
<reference evidence="5" key="1">
    <citation type="journal article" date="2020" name="J Insects Food Feed">
        <title>The yellow mealworm (Tenebrio molitor) genome: a resource for the emerging insects as food and feed industry.</title>
        <authorList>
            <person name="Eriksson T."/>
            <person name="Andere A."/>
            <person name="Kelstrup H."/>
            <person name="Emery V."/>
            <person name="Picard C."/>
        </authorList>
    </citation>
    <scope>NUCLEOTIDE SEQUENCE</scope>
    <source>
        <strain evidence="5">Stoneville</strain>
        <tissue evidence="5">Whole head</tissue>
    </source>
</reference>
<name>A0A8J6LGW5_TENMO</name>
<dbReference type="GO" id="GO:0007623">
    <property type="term" value="P:circadian rhythm"/>
    <property type="evidence" value="ECO:0007669"/>
    <property type="project" value="UniProtKB-ARBA"/>
</dbReference>
<comment type="similarity">
    <text evidence="3">Belongs to the TO family.</text>
</comment>
<gene>
    <name evidence="5" type="ORF">GEV33_003933</name>
</gene>
<proteinExistence type="inferred from homology"/>
<evidence type="ECO:0000256" key="3">
    <source>
        <dbReference type="ARBA" id="ARBA00060902"/>
    </source>
</evidence>
<dbReference type="PANTHER" id="PTHR11008">
    <property type="entry name" value="PROTEIN TAKEOUT-LIKE PROTEIN"/>
    <property type="match status" value="1"/>
</dbReference>
<dbReference type="GO" id="GO:0005615">
    <property type="term" value="C:extracellular space"/>
    <property type="evidence" value="ECO:0007669"/>
    <property type="project" value="TreeGrafter"/>
</dbReference>
<dbReference type="FunFam" id="3.15.10.30:FF:000001">
    <property type="entry name" value="Takeout-like protein 1"/>
    <property type="match status" value="1"/>
</dbReference>
<evidence type="ECO:0000256" key="4">
    <source>
        <dbReference type="SAM" id="SignalP"/>
    </source>
</evidence>
<dbReference type="Proteomes" id="UP000719412">
    <property type="component" value="Unassembled WGS sequence"/>
</dbReference>
<dbReference type="Pfam" id="PF06585">
    <property type="entry name" value="JHBP"/>
    <property type="match status" value="1"/>
</dbReference>
<dbReference type="EMBL" id="JABDTM020016442">
    <property type="protein sequence ID" value="KAH0818858.1"/>
    <property type="molecule type" value="Genomic_DNA"/>
</dbReference>
<evidence type="ECO:0000313" key="5">
    <source>
        <dbReference type="EMBL" id="KAH0818858.1"/>
    </source>
</evidence>
<evidence type="ECO:0000256" key="1">
    <source>
        <dbReference type="ARBA" id="ARBA00022729"/>
    </source>
</evidence>